<reference evidence="10 11" key="1">
    <citation type="submission" date="2019-08" db="EMBL/GenBank/DDBJ databases">
        <title>Genome of Psychroserpens burtonensis ACAM 167.</title>
        <authorList>
            <person name="Bowman J.P."/>
        </authorList>
    </citation>
    <scope>NUCLEOTIDE SEQUENCE [LARGE SCALE GENOMIC DNA]</scope>
    <source>
        <strain evidence="10 11">ACAM 167</strain>
    </source>
</reference>
<dbReference type="InterPro" id="IPR026444">
    <property type="entry name" value="Secre_tail"/>
</dbReference>
<dbReference type="Gene3D" id="2.130.10.10">
    <property type="entry name" value="YVTN repeat-like/Quinoprotein amine dehydrogenase"/>
    <property type="match status" value="4"/>
</dbReference>
<dbReference type="InterPro" id="IPR052025">
    <property type="entry name" value="Xyloglucanase_GH74"/>
</dbReference>
<protein>
    <submittedName>
        <fullName evidence="10">T9SS type A sorting domain-containing protein</fullName>
    </submittedName>
</protein>
<keyword evidence="6" id="KW-0624">Polysaccharide degradation</keyword>
<keyword evidence="5" id="KW-0326">Glycosidase</keyword>
<keyword evidence="2" id="KW-0677">Repeat</keyword>
<keyword evidence="4" id="KW-0119">Carbohydrate metabolism</keyword>
<dbReference type="InterPro" id="IPR015943">
    <property type="entry name" value="WD40/YVTN_repeat-like_dom_sf"/>
</dbReference>
<organism evidence="10 11">
    <name type="scientific">Psychroserpens burtonensis</name>
    <dbReference type="NCBI Taxonomy" id="49278"/>
    <lineage>
        <taxon>Bacteria</taxon>
        <taxon>Pseudomonadati</taxon>
        <taxon>Bacteroidota</taxon>
        <taxon>Flavobacteriia</taxon>
        <taxon>Flavobacteriales</taxon>
        <taxon>Flavobacteriaceae</taxon>
        <taxon>Psychroserpens</taxon>
    </lineage>
</organism>
<dbReference type="EMBL" id="VOSB01000022">
    <property type="protein sequence ID" value="TXE15963.1"/>
    <property type="molecule type" value="Genomic_DNA"/>
</dbReference>
<dbReference type="PANTHER" id="PTHR43739:SF2">
    <property type="entry name" value="OLIGOXYLOGLUCAN-REDUCING END-SPECIFIC XYLOGLUCANASE-RELATED"/>
    <property type="match status" value="1"/>
</dbReference>
<keyword evidence="3" id="KW-0378">Hydrolase</keyword>
<comment type="caution">
    <text evidence="10">The sequence shown here is derived from an EMBL/GenBank/DDBJ whole genome shotgun (WGS) entry which is preliminary data.</text>
</comment>
<evidence type="ECO:0000313" key="11">
    <source>
        <dbReference type="Proteomes" id="UP000321938"/>
    </source>
</evidence>
<dbReference type="GO" id="GO:0010411">
    <property type="term" value="P:xyloglucan metabolic process"/>
    <property type="evidence" value="ECO:0007669"/>
    <property type="project" value="TreeGrafter"/>
</dbReference>
<feature type="domain" description="Secretion system C-terminal sorting" evidence="9">
    <location>
        <begin position="766"/>
        <end position="838"/>
    </location>
</feature>
<feature type="domain" description="Sortilin N-terminal" evidence="8">
    <location>
        <begin position="149"/>
        <end position="249"/>
    </location>
</feature>
<keyword evidence="11" id="KW-1185">Reference proteome</keyword>
<evidence type="ECO:0000256" key="4">
    <source>
        <dbReference type="ARBA" id="ARBA00023277"/>
    </source>
</evidence>
<evidence type="ECO:0000256" key="7">
    <source>
        <dbReference type="ARBA" id="ARBA00037986"/>
    </source>
</evidence>
<proteinExistence type="inferred from homology"/>
<name>A0A5C7B3P8_9FLAO</name>
<dbReference type="OrthoDB" id="9757947at2"/>
<dbReference type="Pfam" id="PF18962">
    <property type="entry name" value="Por_Secre_tail"/>
    <property type="match status" value="1"/>
</dbReference>
<keyword evidence="1" id="KW-0732">Signal</keyword>
<sequence>MKNHYLLVTFLLSVCAVFSQDYKQMISEGTHTVQDIQIAAEAHFSQVGTARGKGFKPYKRWEYQALRQMNENGMLPSPDFYFTELENYNSYLNEVYSSSRTTVGSWEQLGPESWNATSGWNPGVGRITSVAIEPTNPNHIIAGANTGGVWKSTDGGLSWIVLTDNLSNLNVSSLTIHPTINTTYYWGSTSGTIFVSADSGATWNLLADTGNGNVNKILIDPSNTNKMYCSVQSGGLYKSTDAGVNWTKILPVIPTGYDFEFKPDGLYSTIYATGNDFFVSTNSGDTWTGRTGFGNGPKMIGVSASNPEMVYVLEADNGSFGNLYKSVNSSVSFTTLSHTDKNYFGYSSDSQDPGDAGVGQAPRDMDIAVNPLDAFDVHIAGINSWRSTDGGLNFSITSQWTPGNANGQNIGYCHADIDILEFVGTPTDGYKLYVGSDGGLFVAENPTVVNSQYYKDLTTGMGIRQFYKIGISQTNPVVVTGGSQDNGSSVMDVNGDWTDWLGADGMEGFIDKDNTNIMYGTSQFGTLYKSFNGGLSISGISSPDGKSGNWVTPFEQDPILPNVIYVGYDEVYKSTNGGNSWISVSQDFGPNINHLKIAPSSSNYQFAARGSNLYRNSFVGTVPTWSSISGFSGSINSIAIHPTNPNKVAIATTGTQRVYMSSNGGNSWTSYKLNLPNFSAQALAWGNNDENGLYLGMDYGVYYIDDTFTEWQPFSNGLPNVNISELEVNTVDGKLYAGTYGRGLWASELFDATLSVDEFALESFVVYPNPAKNQVTLQWDKADLVSVRVFDALGKLMYFTKNIDISQPTQLDVSNYASGIYFVKINNRTGFVTKKLIIE</sequence>
<dbReference type="RefSeq" id="WP_147231955.1">
    <property type="nucleotide sequence ID" value="NZ_VOSB01000022.1"/>
</dbReference>
<evidence type="ECO:0000256" key="6">
    <source>
        <dbReference type="ARBA" id="ARBA00023326"/>
    </source>
</evidence>
<dbReference type="GO" id="GO:0016798">
    <property type="term" value="F:hydrolase activity, acting on glycosyl bonds"/>
    <property type="evidence" value="ECO:0007669"/>
    <property type="project" value="UniProtKB-KW"/>
</dbReference>
<dbReference type="AlphaFoldDB" id="A0A5C7B3P8"/>
<accession>A0A5C7B3P8</accession>
<evidence type="ECO:0000256" key="2">
    <source>
        <dbReference type="ARBA" id="ARBA00022737"/>
    </source>
</evidence>
<dbReference type="Proteomes" id="UP000321938">
    <property type="component" value="Unassembled WGS sequence"/>
</dbReference>
<evidence type="ECO:0000256" key="5">
    <source>
        <dbReference type="ARBA" id="ARBA00023295"/>
    </source>
</evidence>
<dbReference type="SUPFAM" id="SSF110296">
    <property type="entry name" value="Oligoxyloglucan reducing end-specific cellobiohydrolase"/>
    <property type="match status" value="2"/>
</dbReference>
<evidence type="ECO:0000259" key="9">
    <source>
        <dbReference type="Pfam" id="PF18962"/>
    </source>
</evidence>
<evidence type="ECO:0000256" key="3">
    <source>
        <dbReference type="ARBA" id="ARBA00022801"/>
    </source>
</evidence>
<gene>
    <name evidence="10" type="ORF">ES692_14500</name>
</gene>
<comment type="similarity">
    <text evidence="7">Belongs to the glycosyl hydrolase 74 family.</text>
</comment>
<dbReference type="InterPro" id="IPR031778">
    <property type="entry name" value="Sortilin_N"/>
</dbReference>
<evidence type="ECO:0000259" key="8">
    <source>
        <dbReference type="Pfam" id="PF15902"/>
    </source>
</evidence>
<dbReference type="GO" id="GO:0000272">
    <property type="term" value="P:polysaccharide catabolic process"/>
    <property type="evidence" value="ECO:0007669"/>
    <property type="project" value="UniProtKB-KW"/>
</dbReference>
<dbReference type="NCBIfam" id="TIGR04183">
    <property type="entry name" value="Por_Secre_tail"/>
    <property type="match status" value="1"/>
</dbReference>
<dbReference type="PANTHER" id="PTHR43739">
    <property type="entry name" value="XYLOGLUCANASE (EUROFUNG)"/>
    <property type="match status" value="1"/>
</dbReference>
<dbReference type="Pfam" id="PF15902">
    <property type="entry name" value="Sortilin-Vps10"/>
    <property type="match status" value="1"/>
</dbReference>
<evidence type="ECO:0000256" key="1">
    <source>
        <dbReference type="ARBA" id="ARBA00022729"/>
    </source>
</evidence>
<evidence type="ECO:0000313" key="10">
    <source>
        <dbReference type="EMBL" id="TXE15963.1"/>
    </source>
</evidence>
<dbReference type="STRING" id="1123037.GCA_000425305_03081"/>